<reference evidence="3 4" key="1">
    <citation type="submission" date="2019-05" db="EMBL/GenBank/DDBJ databases">
        <authorList>
            <consortium name="Pathogen Informatics"/>
        </authorList>
    </citation>
    <scope>NUCLEOTIDE SEQUENCE [LARGE SCALE GENOMIC DNA]</scope>
    <source>
        <strain evidence="3 4">NCTC503</strain>
    </source>
</reference>
<gene>
    <name evidence="3" type="ORF">NCTC503_00311</name>
</gene>
<keyword evidence="2" id="KW-0812">Transmembrane</keyword>
<keyword evidence="4" id="KW-1185">Reference proteome</keyword>
<name>A0A4U9QZ96_HATHI</name>
<evidence type="ECO:0000256" key="2">
    <source>
        <dbReference type="SAM" id="Phobius"/>
    </source>
</evidence>
<feature type="region of interest" description="Disordered" evidence="1">
    <location>
        <begin position="52"/>
        <end position="157"/>
    </location>
</feature>
<evidence type="ECO:0000313" key="4">
    <source>
        <dbReference type="Proteomes" id="UP000308489"/>
    </source>
</evidence>
<evidence type="ECO:0000313" key="3">
    <source>
        <dbReference type="EMBL" id="VTQ83231.1"/>
    </source>
</evidence>
<feature type="compositionally biased region" description="Low complexity" evidence="1">
    <location>
        <begin position="114"/>
        <end position="126"/>
    </location>
</feature>
<feature type="compositionally biased region" description="Basic and acidic residues" evidence="1">
    <location>
        <begin position="89"/>
        <end position="113"/>
    </location>
</feature>
<dbReference type="EMBL" id="LR590481">
    <property type="protein sequence ID" value="VTQ83231.1"/>
    <property type="molecule type" value="Genomic_DNA"/>
</dbReference>
<dbReference type="AlphaFoldDB" id="A0A4U9QZ96"/>
<feature type="compositionally biased region" description="Polar residues" evidence="1">
    <location>
        <begin position="67"/>
        <end position="87"/>
    </location>
</feature>
<dbReference type="RefSeq" id="WP_138209128.1">
    <property type="nucleotide sequence ID" value="NZ_CBCRUQ010000015.1"/>
</dbReference>
<organism evidence="3 4">
    <name type="scientific">Hathewaya histolytica</name>
    <name type="common">Clostridium histolyticum</name>
    <dbReference type="NCBI Taxonomy" id="1498"/>
    <lineage>
        <taxon>Bacteria</taxon>
        <taxon>Bacillati</taxon>
        <taxon>Bacillota</taxon>
        <taxon>Clostridia</taxon>
        <taxon>Eubacteriales</taxon>
        <taxon>Clostridiaceae</taxon>
        <taxon>Hathewaya</taxon>
    </lineage>
</organism>
<dbReference type="KEGG" id="hhw:NCTC503_00311"/>
<proteinExistence type="predicted"/>
<keyword evidence="2" id="KW-1133">Transmembrane helix</keyword>
<protein>
    <submittedName>
        <fullName evidence="3">Uncharacterized protein</fullName>
    </submittedName>
</protein>
<keyword evidence="2" id="KW-0472">Membrane</keyword>
<accession>A0A4U9QZ96</accession>
<evidence type="ECO:0000256" key="1">
    <source>
        <dbReference type="SAM" id="MobiDB-lite"/>
    </source>
</evidence>
<dbReference type="Proteomes" id="UP000308489">
    <property type="component" value="Chromosome 1"/>
</dbReference>
<feature type="transmembrane region" description="Helical" evidence="2">
    <location>
        <begin position="20"/>
        <end position="40"/>
    </location>
</feature>
<sequence>MRVYNNSRGKVSSNKSKRNLIIAISLSSIIAISSFTIMSLNNKNKKNHNKSLLGNISVDNNEKSIPMENTSKSVNNTKPVLSSQNHSNKNKEPSDDETVNNKEKPLKESKKTEINNSKNKSTTNKNVTPASIPKKDPSKIKEDKLPQIPPIPTKPIKYTSHKHGISINFPASWKGKYYILENESDINVCFTQKERIVPGHIRIFSIVKKTREEDEWYLDSVGGRKYFKARGNTYVIGGPTDYAFNDPNSKEALLYKKMHNEISSVTSTLKEIK</sequence>
<dbReference type="OrthoDB" id="2666736at2"/>
<feature type="compositionally biased region" description="Basic and acidic residues" evidence="1">
    <location>
        <begin position="133"/>
        <end position="145"/>
    </location>
</feature>